<keyword evidence="9" id="KW-0675">Receptor</keyword>
<dbReference type="OrthoDB" id="5975154at2759"/>
<evidence type="ECO:0000256" key="13">
    <source>
        <dbReference type="ARBA" id="ARBA00023303"/>
    </source>
</evidence>
<evidence type="ECO:0000256" key="4">
    <source>
        <dbReference type="ARBA" id="ARBA00022989"/>
    </source>
</evidence>
<evidence type="ECO:0000256" key="15">
    <source>
        <dbReference type="RuleBase" id="RU000687"/>
    </source>
</evidence>
<comment type="caution">
    <text evidence="15">Lacks conserved residue(s) required for the propagation of feature annotation.</text>
</comment>
<dbReference type="PRINTS" id="PR00252">
    <property type="entry name" value="NRIONCHANNEL"/>
</dbReference>
<keyword evidence="17" id="KW-0732">Signal</keyword>
<keyword evidence="10" id="KW-0325">Glycoprotein</keyword>
<feature type="transmembrane region" description="Helical" evidence="15">
    <location>
        <begin position="276"/>
        <end position="296"/>
    </location>
</feature>
<dbReference type="InterPro" id="IPR036719">
    <property type="entry name" value="Neuro-gated_channel_TM_sf"/>
</dbReference>
<keyword evidence="4 15" id="KW-1133">Transmembrane helix</keyword>
<keyword evidence="1 15" id="KW-0813">Transport</keyword>
<dbReference type="Proteomes" id="UP000230423">
    <property type="component" value="Unassembled WGS sequence"/>
</dbReference>
<organism evidence="20 21">
    <name type="scientific">Teladorsagia circumcincta</name>
    <name type="common">Brown stomach worm</name>
    <name type="synonym">Ostertagia circumcincta</name>
    <dbReference type="NCBI Taxonomy" id="45464"/>
    <lineage>
        <taxon>Eukaryota</taxon>
        <taxon>Metazoa</taxon>
        <taxon>Ecdysozoa</taxon>
        <taxon>Nematoda</taxon>
        <taxon>Chromadorea</taxon>
        <taxon>Rhabditida</taxon>
        <taxon>Rhabditina</taxon>
        <taxon>Rhabditomorpha</taxon>
        <taxon>Strongyloidea</taxon>
        <taxon>Trichostrongylidae</taxon>
        <taxon>Teladorsagia</taxon>
    </lineage>
</organism>
<dbReference type="InterPro" id="IPR006029">
    <property type="entry name" value="Neurotrans-gated_channel_TM"/>
</dbReference>
<dbReference type="Gene3D" id="1.20.58.390">
    <property type="entry name" value="Neurotransmitter-gated ion-channel transmembrane domain"/>
    <property type="match status" value="1"/>
</dbReference>
<dbReference type="InterPro" id="IPR018000">
    <property type="entry name" value="Neurotransmitter_ion_chnl_CS"/>
</dbReference>
<comment type="subcellular location">
    <subcellularLocation>
        <location evidence="14">Postsynaptic cell membrane</location>
        <topology evidence="14">Multi-pass membrane protein</topology>
    </subcellularLocation>
</comment>
<keyword evidence="6 15" id="KW-0406">Ion transport</keyword>
<dbReference type="PRINTS" id="PR00254">
    <property type="entry name" value="NICOTINICR"/>
</dbReference>
<evidence type="ECO:0000256" key="17">
    <source>
        <dbReference type="SAM" id="SignalP"/>
    </source>
</evidence>
<dbReference type="GO" id="GO:0022848">
    <property type="term" value="F:acetylcholine-gated monoatomic cation-selective channel activity"/>
    <property type="evidence" value="ECO:0007669"/>
    <property type="project" value="InterPro"/>
</dbReference>
<evidence type="ECO:0000256" key="5">
    <source>
        <dbReference type="ARBA" id="ARBA00023018"/>
    </source>
</evidence>
<keyword evidence="5" id="KW-0770">Synapse</keyword>
<evidence type="ECO:0000313" key="20">
    <source>
        <dbReference type="EMBL" id="PIO64207.1"/>
    </source>
</evidence>
<reference evidence="20 21" key="1">
    <citation type="submission" date="2015-09" db="EMBL/GenBank/DDBJ databases">
        <title>Draft genome of the parasitic nematode Teladorsagia circumcincta isolate WARC Sus (inbred).</title>
        <authorList>
            <person name="Mitreva M."/>
        </authorList>
    </citation>
    <scope>NUCLEOTIDE SEQUENCE [LARGE SCALE GENOMIC DNA]</scope>
    <source>
        <strain evidence="20 21">S</strain>
    </source>
</reference>
<evidence type="ECO:0000256" key="9">
    <source>
        <dbReference type="ARBA" id="ARBA00023170"/>
    </source>
</evidence>
<evidence type="ECO:0000256" key="14">
    <source>
        <dbReference type="ARBA" id="ARBA00034104"/>
    </source>
</evidence>
<dbReference type="InterPro" id="IPR036734">
    <property type="entry name" value="Neur_chan_lig-bd_sf"/>
</dbReference>
<feature type="chain" id="PRO_5013856558" evidence="17">
    <location>
        <begin position="16"/>
        <end position="553"/>
    </location>
</feature>
<keyword evidence="13 15" id="KW-0407">Ion channel</keyword>
<evidence type="ECO:0000256" key="6">
    <source>
        <dbReference type="ARBA" id="ARBA00023065"/>
    </source>
</evidence>
<dbReference type="Gene3D" id="2.70.170.10">
    <property type="entry name" value="Neurotransmitter-gated ion-channel ligand-binding domain"/>
    <property type="match status" value="1"/>
</dbReference>
<evidence type="ECO:0000259" key="18">
    <source>
        <dbReference type="Pfam" id="PF02931"/>
    </source>
</evidence>
<feature type="transmembrane region" description="Helical" evidence="15">
    <location>
        <begin position="308"/>
        <end position="326"/>
    </location>
</feature>
<protein>
    <submittedName>
        <fullName evidence="20">Cation transporter family protein</fullName>
    </submittedName>
</protein>
<dbReference type="InterPro" id="IPR006201">
    <property type="entry name" value="Neur_channel"/>
</dbReference>
<dbReference type="AlphaFoldDB" id="A0A2G9U1T0"/>
<evidence type="ECO:0000256" key="12">
    <source>
        <dbReference type="ARBA" id="ARBA00023286"/>
    </source>
</evidence>
<dbReference type="GO" id="GO:0004888">
    <property type="term" value="F:transmembrane signaling receptor activity"/>
    <property type="evidence" value="ECO:0007669"/>
    <property type="project" value="InterPro"/>
</dbReference>
<feature type="transmembrane region" description="Helical" evidence="15">
    <location>
        <begin position="243"/>
        <end position="264"/>
    </location>
</feature>
<gene>
    <name evidence="20" type="ORF">TELCIR_14173</name>
</gene>
<keyword evidence="2" id="KW-1003">Cell membrane</keyword>
<keyword evidence="8" id="KW-1015">Disulfide bond</keyword>
<evidence type="ECO:0000256" key="7">
    <source>
        <dbReference type="ARBA" id="ARBA00023136"/>
    </source>
</evidence>
<dbReference type="PANTHER" id="PTHR18945">
    <property type="entry name" value="NEUROTRANSMITTER GATED ION CHANNEL"/>
    <property type="match status" value="1"/>
</dbReference>
<dbReference type="InterPro" id="IPR006202">
    <property type="entry name" value="Neur_chan_lig-bd"/>
</dbReference>
<keyword evidence="12" id="KW-1071">Ligand-gated ion channel</keyword>
<dbReference type="PROSITE" id="PS00236">
    <property type="entry name" value="NEUROTR_ION_CHANNEL"/>
    <property type="match status" value="1"/>
</dbReference>
<dbReference type="SUPFAM" id="SSF90112">
    <property type="entry name" value="Neurotransmitter-gated ion-channel transmembrane pore"/>
    <property type="match status" value="1"/>
</dbReference>
<keyword evidence="21" id="KW-1185">Reference proteome</keyword>
<evidence type="ECO:0000313" key="21">
    <source>
        <dbReference type="Proteomes" id="UP000230423"/>
    </source>
</evidence>
<comment type="similarity">
    <text evidence="15">Belongs to the ligand-gated ion channel (TC 1.A.9) family.</text>
</comment>
<keyword evidence="7 15" id="KW-0472">Membrane</keyword>
<dbReference type="FunFam" id="2.70.170.10:FF:000013">
    <property type="entry name" value="Acetylcholine receptor subunit alpha"/>
    <property type="match status" value="1"/>
</dbReference>
<keyword evidence="3 15" id="KW-0812">Transmembrane</keyword>
<feature type="signal peptide" evidence="17">
    <location>
        <begin position="1"/>
        <end position="15"/>
    </location>
</feature>
<dbReference type="InterPro" id="IPR038050">
    <property type="entry name" value="Neuro_actylchol_rec"/>
</dbReference>
<feature type="domain" description="Neurotransmitter-gated ion-channel transmembrane" evidence="19">
    <location>
        <begin position="249"/>
        <end position="498"/>
    </location>
</feature>
<feature type="domain" description="Neurotransmitter-gated ion-channel ligand-binding" evidence="18">
    <location>
        <begin position="20"/>
        <end position="241"/>
    </location>
</feature>
<feature type="region of interest" description="Disordered" evidence="16">
    <location>
        <begin position="423"/>
        <end position="442"/>
    </location>
</feature>
<sequence>MWLLYLIFSLAITQAKIYNHLFETLLGRYNRLVRPAVDANDTIRIEFKLKLSQIVDVHAKHQTLTANGWLIHHWYDHRLSWKPEDYGGIKNFYVPGEIIWLPDIILYNNAHGSPWVSAITKAHVYYDGRVTWEPPIIYHSFCTMNVEWYPYDIQQCELKFGSWTYSGTQLDLMHLLSDDVKYVVRKNESEWDVERGVDVSALQESVEWDLLSVLGTRHEKWYPCCDYPSIDITYYLQIRRKKLFYTVNLIVPCASLAALTSWVFYLPCESHQKVQLCISVLVSLTVFFLLLVEIIPPTSIVLPLIVKYLTFTMFMVSLSVALTVFVQNIHFCTANFPISDRIRRIFIDTLGRKLLLSRATEEANFHRKAQHSKQISALSAMSILQKQFHKTVFEIEMATKAKKPMSTVNSLFLELPMMNRSMSVKPPAASSPSKLNRGEKLRRKTSINTVRSFDGSQHQKIRRSDSNVRNKLRRAERNVLYIAETLTEQRQAEEAYKECSTGQFGRLQREVVHYTRLAMLSSNLVSVFAERLPEGSYEGFSLTVALSTSLLFV</sequence>
<evidence type="ECO:0000256" key="3">
    <source>
        <dbReference type="ARBA" id="ARBA00022692"/>
    </source>
</evidence>
<evidence type="ECO:0000256" key="2">
    <source>
        <dbReference type="ARBA" id="ARBA00022475"/>
    </source>
</evidence>
<dbReference type="InterPro" id="IPR002394">
    <property type="entry name" value="Nicotinic_acetylcholine_rcpt"/>
</dbReference>
<evidence type="ECO:0000256" key="8">
    <source>
        <dbReference type="ARBA" id="ARBA00023157"/>
    </source>
</evidence>
<evidence type="ECO:0000256" key="1">
    <source>
        <dbReference type="ARBA" id="ARBA00022448"/>
    </source>
</evidence>
<dbReference type="GO" id="GO:0045211">
    <property type="term" value="C:postsynaptic membrane"/>
    <property type="evidence" value="ECO:0007669"/>
    <property type="project" value="UniProtKB-SubCell"/>
</dbReference>
<accession>A0A2G9U1T0</accession>
<dbReference type="Pfam" id="PF02932">
    <property type="entry name" value="Neur_chan_memb"/>
    <property type="match status" value="1"/>
</dbReference>
<dbReference type="SUPFAM" id="SSF63712">
    <property type="entry name" value="Nicotinic receptor ligand binding domain-like"/>
    <property type="match status" value="1"/>
</dbReference>
<proteinExistence type="inferred from homology"/>
<keyword evidence="11" id="KW-0628">Postsynaptic cell membrane</keyword>
<name>A0A2G9U1T0_TELCI</name>
<evidence type="ECO:0000256" key="16">
    <source>
        <dbReference type="SAM" id="MobiDB-lite"/>
    </source>
</evidence>
<feature type="compositionally biased region" description="Low complexity" evidence="16">
    <location>
        <begin position="425"/>
        <end position="434"/>
    </location>
</feature>
<evidence type="ECO:0000256" key="11">
    <source>
        <dbReference type="ARBA" id="ARBA00023257"/>
    </source>
</evidence>
<dbReference type="CDD" id="cd19064">
    <property type="entry name" value="LGIC_TM_nAChR"/>
    <property type="match status" value="1"/>
</dbReference>
<dbReference type="EMBL" id="KZ350119">
    <property type="protein sequence ID" value="PIO64207.1"/>
    <property type="molecule type" value="Genomic_DNA"/>
</dbReference>
<evidence type="ECO:0000256" key="10">
    <source>
        <dbReference type="ARBA" id="ARBA00023180"/>
    </source>
</evidence>
<dbReference type="Pfam" id="PF02931">
    <property type="entry name" value="Neur_chan_LBD"/>
    <property type="match status" value="1"/>
</dbReference>
<evidence type="ECO:0000259" key="19">
    <source>
        <dbReference type="Pfam" id="PF02932"/>
    </source>
</evidence>